<dbReference type="Proteomes" id="UP000054921">
    <property type="component" value="Unassembled WGS sequence"/>
</dbReference>
<feature type="transmembrane region" description="Helical" evidence="1">
    <location>
        <begin position="368"/>
        <end position="386"/>
    </location>
</feature>
<feature type="transmembrane region" description="Helical" evidence="1">
    <location>
        <begin position="206"/>
        <end position="224"/>
    </location>
</feature>
<evidence type="ECO:0000256" key="1">
    <source>
        <dbReference type="SAM" id="Phobius"/>
    </source>
</evidence>
<evidence type="ECO:0000313" key="4">
    <source>
        <dbReference type="Proteomes" id="UP000054921"/>
    </source>
</evidence>
<feature type="transmembrane region" description="Helical" evidence="1">
    <location>
        <begin position="311"/>
        <end position="332"/>
    </location>
</feature>
<feature type="chain" id="PRO_5006911703" description="Thioredoxin domain-containing protein" evidence="2">
    <location>
        <begin position="24"/>
        <end position="389"/>
    </location>
</feature>
<name>A0A0W0S921_9GAMM</name>
<evidence type="ECO:0008006" key="5">
    <source>
        <dbReference type="Google" id="ProtNLM"/>
    </source>
</evidence>
<comment type="caution">
    <text evidence="3">The sequence shown here is derived from an EMBL/GenBank/DDBJ whole genome shotgun (WGS) entry which is preliminary data.</text>
</comment>
<accession>A0A0W0S921</accession>
<feature type="transmembrane region" description="Helical" evidence="1">
    <location>
        <begin position="236"/>
        <end position="257"/>
    </location>
</feature>
<keyword evidence="2" id="KW-0732">Signal</keyword>
<keyword evidence="1" id="KW-0812">Transmembrane</keyword>
<feature type="signal peptide" evidence="2">
    <location>
        <begin position="1"/>
        <end position="23"/>
    </location>
</feature>
<keyword evidence="1" id="KW-0472">Membrane</keyword>
<dbReference type="SUPFAM" id="SSF52833">
    <property type="entry name" value="Thioredoxin-like"/>
    <property type="match status" value="1"/>
</dbReference>
<evidence type="ECO:0000256" key="2">
    <source>
        <dbReference type="SAM" id="SignalP"/>
    </source>
</evidence>
<gene>
    <name evidence="3" type="ORF">Lche_2098</name>
</gene>
<sequence>MTHMKTVFKLLLILLVFNAPVWATELSTNWYSKSPDNKVVINIELFLSTTCPHCQKADAFFRDIESKHPDFHIQRYYINQDKNALGRFYQLLSEQQMDDFSVPSIYFCNSRWVGFTSAETTGKDLLHAINYCKQQIEKKSTLTPATVNALRHLANANRFITGLVEKPSRLRFTITLAFMDSFSPCAFFCFAGFLAFLLIETQKKKQLIASLLFIFSVAIVHYFQQVYTNAFFELLPWLRIPAALLGIITLYFAMQFLKKQASGILYFSLAFLLGLITTIYQQTCVMNWSTIFEQWLNDQQLMNWQSNMYQLLYQGVYILPLIVILLVYLLLLKIERFAASRTKLANIGLLFMIAIAASLIAYPYVLSYFGISLATLLILVICGYFLKLT</sequence>
<dbReference type="InterPro" id="IPR036249">
    <property type="entry name" value="Thioredoxin-like_sf"/>
</dbReference>
<feature type="transmembrane region" description="Helical" evidence="1">
    <location>
        <begin position="264"/>
        <end position="291"/>
    </location>
</feature>
<feature type="transmembrane region" description="Helical" evidence="1">
    <location>
        <begin position="344"/>
        <end position="362"/>
    </location>
</feature>
<dbReference type="AlphaFoldDB" id="A0A0W0S921"/>
<dbReference type="PATRIC" id="fig|28084.5.peg.2272"/>
<dbReference type="EMBL" id="LNXW01000013">
    <property type="protein sequence ID" value="KTC80078.1"/>
    <property type="molecule type" value="Genomic_DNA"/>
</dbReference>
<proteinExistence type="predicted"/>
<feature type="transmembrane region" description="Helical" evidence="1">
    <location>
        <begin position="176"/>
        <end position="199"/>
    </location>
</feature>
<dbReference type="Gene3D" id="3.40.30.10">
    <property type="entry name" value="Glutaredoxin"/>
    <property type="match status" value="1"/>
</dbReference>
<keyword evidence="1" id="KW-1133">Transmembrane helix</keyword>
<organism evidence="3 4">
    <name type="scientific">Legionella cherrii</name>
    <dbReference type="NCBI Taxonomy" id="28084"/>
    <lineage>
        <taxon>Bacteria</taxon>
        <taxon>Pseudomonadati</taxon>
        <taxon>Pseudomonadota</taxon>
        <taxon>Gammaproteobacteria</taxon>
        <taxon>Legionellales</taxon>
        <taxon>Legionellaceae</taxon>
        <taxon>Legionella</taxon>
    </lineage>
</organism>
<evidence type="ECO:0000313" key="3">
    <source>
        <dbReference type="EMBL" id="KTC80078.1"/>
    </source>
</evidence>
<reference evidence="3 4" key="1">
    <citation type="submission" date="2015-11" db="EMBL/GenBank/DDBJ databases">
        <title>Genomic analysis of 38 Legionella species identifies large and diverse effector repertoires.</title>
        <authorList>
            <person name="Burstein D."/>
            <person name="Amaro F."/>
            <person name="Zusman T."/>
            <person name="Lifshitz Z."/>
            <person name="Cohen O."/>
            <person name="Gilbert J.A."/>
            <person name="Pupko T."/>
            <person name="Shuman H.A."/>
            <person name="Segal G."/>
        </authorList>
    </citation>
    <scope>NUCLEOTIDE SEQUENCE [LARGE SCALE GENOMIC DNA]</scope>
    <source>
        <strain evidence="3 4">ORW</strain>
    </source>
</reference>
<protein>
    <recommendedName>
        <fullName evidence="5">Thioredoxin domain-containing protein</fullName>
    </recommendedName>
</protein>
<dbReference type="STRING" id="28084.Lche_2098"/>